<evidence type="ECO:0000256" key="1">
    <source>
        <dbReference type="SAM" id="Phobius"/>
    </source>
</evidence>
<keyword evidence="3" id="KW-1185">Reference proteome</keyword>
<evidence type="ECO:0000313" key="3">
    <source>
        <dbReference type="Proteomes" id="UP001372338"/>
    </source>
</evidence>
<dbReference type="AlphaFoldDB" id="A0AAN9E7J2"/>
<reference evidence="2 3" key="1">
    <citation type="submission" date="2024-01" db="EMBL/GenBank/DDBJ databases">
        <title>The genomes of 5 underutilized Papilionoideae crops provide insights into root nodulation and disease resistanc.</title>
        <authorList>
            <person name="Yuan L."/>
        </authorList>
    </citation>
    <scope>NUCLEOTIDE SEQUENCE [LARGE SCALE GENOMIC DNA]</scope>
    <source>
        <strain evidence="2">ZHUSHIDOU_FW_LH</strain>
        <tissue evidence="2">Leaf</tissue>
    </source>
</reference>
<sequence length="109" mass="12760">MLSLVSFLVHFVFFLHHISINSITISHILFSLRVTFLHFFLHPISPQITLLPSSSFPQKPFLFFPVPNLNPATKHNSILHPIFKSFRRFMLFKFMSFSNFIFYLTSGVV</sequence>
<comment type="caution">
    <text evidence="2">The sequence shown here is derived from an EMBL/GenBank/DDBJ whole genome shotgun (WGS) entry which is preliminary data.</text>
</comment>
<gene>
    <name evidence="2" type="ORF">RIF29_39452</name>
</gene>
<feature type="transmembrane region" description="Helical" evidence="1">
    <location>
        <begin position="6"/>
        <end position="30"/>
    </location>
</feature>
<keyword evidence="1" id="KW-0812">Transmembrane</keyword>
<keyword evidence="1" id="KW-0472">Membrane</keyword>
<accession>A0AAN9E7J2</accession>
<dbReference type="Proteomes" id="UP001372338">
    <property type="component" value="Unassembled WGS sequence"/>
</dbReference>
<dbReference type="EMBL" id="JAYWIO010000008">
    <property type="protein sequence ID" value="KAK7244627.1"/>
    <property type="molecule type" value="Genomic_DNA"/>
</dbReference>
<protein>
    <submittedName>
        <fullName evidence="2">Uncharacterized protein</fullName>
    </submittedName>
</protein>
<evidence type="ECO:0000313" key="2">
    <source>
        <dbReference type="EMBL" id="KAK7244627.1"/>
    </source>
</evidence>
<keyword evidence="1" id="KW-1133">Transmembrane helix</keyword>
<organism evidence="2 3">
    <name type="scientific">Crotalaria pallida</name>
    <name type="common">Smooth rattlebox</name>
    <name type="synonym">Crotalaria striata</name>
    <dbReference type="NCBI Taxonomy" id="3830"/>
    <lineage>
        <taxon>Eukaryota</taxon>
        <taxon>Viridiplantae</taxon>
        <taxon>Streptophyta</taxon>
        <taxon>Embryophyta</taxon>
        <taxon>Tracheophyta</taxon>
        <taxon>Spermatophyta</taxon>
        <taxon>Magnoliopsida</taxon>
        <taxon>eudicotyledons</taxon>
        <taxon>Gunneridae</taxon>
        <taxon>Pentapetalae</taxon>
        <taxon>rosids</taxon>
        <taxon>fabids</taxon>
        <taxon>Fabales</taxon>
        <taxon>Fabaceae</taxon>
        <taxon>Papilionoideae</taxon>
        <taxon>50 kb inversion clade</taxon>
        <taxon>genistoids sensu lato</taxon>
        <taxon>core genistoids</taxon>
        <taxon>Crotalarieae</taxon>
        <taxon>Crotalaria</taxon>
    </lineage>
</organism>
<name>A0AAN9E7J2_CROPI</name>
<proteinExistence type="predicted"/>